<keyword evidence="4 6" id="KW-0067">ATP-binding</keyword>
<dbReference type="InterPro" id="IPR027640">
    <property type="entry name" value="Kinesin-like_fam"/>
</dbReference>
<evidence type="ECO:0000256" key="6">
    <source>
        <dbReference type="PROSITE-ProRule" id="PRU00283"/>
    </source>
</evidence>
<dbReference type="Proteomes" id="UP000886700">
    <property type="component" value="Unplaced"/>
</dbReference>
<feature type="binding site" evidence="6">
    <location>
        <begin position="250"/>
        <end position="257"/>
    </location>
    <ligand>
        <name>ATP</name>
        <dbReference type="ChEBI" id="CHEBI:30616"/>
    </ligand>
</feature>
<dbReference type="Pfam" id="PF00225">
    <property type="entry name" value="Kinesin"/>
    <property type="match status" value="1"/>
</dbReference>
<name>A0ABM2YHE7_MESAU</name>
<evidence type="ECO:0000256" key="2">
    <source>
        <dbReference type="ARBA" id="ARBA00022490"/>
    </source>
</evidence>
<evidence type="ECO:0000256" key="5">
    <source>
        <dbReference type="ARBA" id="ARBA00023212"/>
    </source>
</evidence>
<keyword evidence="11" id="KW-1185">Reference proteome</keyword>
<sequence length="576" mass="63943">MPRQHMLWGFSEQRWRQLQHQMRVKEERIVELETENAILHLKLAECQERTKRRSREARLCALLRMRQCHQKLQRDVKEFRQSFLVLLQSYQDDFRSCLSDVMAAVQRTQLSLEALQACQSEATHLQQRLQELESRYYLEQQRRRALHNSLVELKGNIRVHCRIRPFLSFDNKLDGSASQNCPTPGEVVHAADDETVLVRCALPGRPTTDKTYSFERVYGPAASQAVVFEDLRPLLISLLDGYNVCIMAYGQTGSGKSYTMLGPHSEDDPTLLSGAREDLGIIPRAAEELFRYTLWLISENPSRSPKVDVSIVEIYNNNVFDLLAKDNSTVMSGTKFQMVSTQEGRSEVPRLTCRAVTSAVEFVGLIHRGVKLRVQHPTLVHKNSSRSHLMVTATLTTASSLGSTAPQSSGASPQKKAGAGNWWITPPPASSPHAVPVDSADPPGQALARLQLVDLAGSECAAVSGVTGSALKETSFINRSLAALADVLGALSEHRDHIPYRNSKLTHLLQDSIGGDAKLLMILCVSPGQKHMAETLRGLTFGARARQAERRAPRRRPPSPQMQKPGVGLAGSRAPS</sequence>
<dbReference type="InterPro" id="IPR036961">
    <property type="entry name" value="Kinesin_motor_dom_sf"/>
</dbReference>
<keyword evidence="2" id="KW-0963">Cytoplasm</keyword>
<dbReference type="PANTHER" id="PTHR47972:SF63">
    <property type="entry name" value="KINESIN FAMILY MEMBER 25"/>
    <property type="match status" value="1"/>
</dbReference>
<keyword evidence="6 7" id="KW-0505">Motor protein</keyword>
<dbReference type="PROSITE" id="PS50067">
    <property type="entry name" value="KINESIN_MOTOR_2"/>
    <property type="match status" value="1"/>
</dbReference>
<feature type="region of interest" description="Disordered" evidence="9">
    <location>
        <begin position="400"/>
        <end position="420"/>
    </location>
</feature>
<dbReference type="SMART" id="SM00129">
    <property type="entry name" value="KISc"/>
    <property type="match status" value="1"/>
</dbReference>
<evidence type="ECO:0000256" key="8">
    <source>
        <dbReference type="SAM" id="Coils"/>
    </source>
</evidence>
<dbReference type="InterPro" id="IPR027417">
    <property type="entry name" value="P-loop_NTPase"/>
</dbReference>
<evidence type="ECO:0000313" key="12">
    <source>
        <dbReference type="RefSeq" id="XP_040614194.1"/>
    </source>
</evidence>
<dbReference type="GeneID" id="101823498"/>
<comment type="subcellular location">
    <subcellularLocation>
        <location evidence="1">Cytoplasm</location>
        <location evidence="1">Cytoskeleton</location>
    </subcellularLocation>
</comment>
<evidence type="ECO:0000259" key="10">
    <source>
        <dbReference type="PROSITE" id="PS50067"/>
    </source>
</evidence>
<organism evidence="11 12">
    <name type="scientific">Mesocricetus auratus</name>
    <name type="common">Golden hamster</name>
    <dbReference type="NCBI Taxonomy" id="10036"/>
    <lineage>
        <taxon>Eukaryota</taxon>
        <taxon>Metazoa</taxon>
        <taxon>Chordata</taxon>
        <taxon>Craniata</taxon>
        <taxon>Vertebrata</taxon>
        <taxon>Euteleostomi</taxon>
        <taxon>Mammalia</taxon>
        <taxon>Eutheria</taxon>
        <taxon>Euarchontoglires</taxon>
        <taxon>Glires</taxon>
        <taxon>Rodentia</taxon>
        <taxon>Myomorpha</taxon>
        <taxon>Muroidea</taxon>
        <taxon>Cricetidae</taxon>
        <taxon>Cricetinae</taxon>
        <taxon>Mesocricetus</taxon>
    </lineage>
</organism>
<comment type="similarity">
    <text evidence="6 7">Belongs to the TRAFAC class myosin-kinesin ATPase superfamily. Kinesin family.</text>
</comment>
<gene>
    <name evidence="12" type="primary">Kif25</name>
</gene>
<keyword evidence="3 6" id="KW-0547">Nucleotide-binding</keyword>
<evidence type="ECO:0000313" key="11">
    <source>
        <dbReference type="Proteomes" id="UP000886700"/>
    </source>
</evidence>
<dbReference type="InterPro" id="IPR019821">
    <property type="entry name" value="Kinesin_motor_CS"/>
</dbReference>
<feature type="coiled-coil region" evidence="8">
    <location>
        <begin position="15"/>
        <end position="49"/>
    </location>
</feature>
<evidence type="ECO:0000256" key="3">
    <source>
        <dbReference type="ARBA" id="ARBA00022741"/>
    </source>
</evidence>
<proteinExistence type="inferred from homology"/>
<dbReference type="PROSITE" id="PS00411">
    <property type="entry name" value="KINESIN_MOTOR_1"/>
    <property type="match status" value="1"/>
</dbReference>
<dbReference type="InterPro" id="IPR001752">
    <property type="entry name" value="Kinesin_motor_dom"/>
</dbReference>
<evidence type="ECO:0000256" key="9">
    <source>
        <dbReference type="SAM" id="MobiDB-lite"/>
    </source>
</evidence>
<keyword evidence="8" id="KW-0175">Coiled coil</keyword>
<keyword evidence="5" id="KW-0206">Cytoskeleton</keyword>
<evidence type="ECO:0000256" key="7">
    <source>
        <dbReference type="RuleBase" id="RU000394"/>
    </source>
</evidence>
<evidence type="ECO:0000256" key="4">
    <source>
        <dbReference type="ARBA" id="ARBA00022840"/>
    </source>
</evidence>
<reference evidence="12" key="1">
    <citation type="submission" date="2025-08" db="UniProtKB">
        <authorList>
            <consortium name="RefSeq"/>
        </authorList>
    </citation>
    <scope>IDENTIFICATION</scope>
    <source>
        <tissue evidence="12">Liver</tissue>
    </source>
</reference>
<accession>A0ABM2YHE7</accession>
<dbReference type="RefSeq" id="XP_040614194.1">
    <property type="nucleotide sequence ID" value="XM_040758260.1"/>
</dbReference>
<feature type="region of interest" description="Disordered" evidence="9">
    <location>
        <begin position="545"/>
        <end position="576"/>
    </location>
</feature>
<evidence type="ECO:0000256" key="1">
    <source>
        <dbReference type="ARBA" id="ARBA00004245"/>
    </source>
</evidence>
<protein>
    <recommendedName>
        <fullName evidence="7">Kinesin-like protein</fullName>
    </recommendedName>
</protein>
<dbReference type="PRINTS" id="PR00380">
    <property type="entry name" value="KINESINHEAVY"/>
</dbReference>
<dbReference type="SUPFAM" id="SSF52540">
    <property type="entry name" value="P-loop containing nucleoside triphosphate hydrolases"/>
    <property type="match status" value="1"/>
</dbReference>
<keyword evidence="7" id="KW-0493">Microtubule</keyword>
<dbReference type="Gene3D" id="3.40.850.10">
    <property type="entry name" value="Kinesin motor domain"/>
    <property type="match status" value="1"/>
</dbReference>
<feature type="domain" description="Kinesin motor" evidence="10">
    <location>
        <begin position="156"/>
        <end position="548"/>
    </location>
</feature>
<dbReference type="PANTHER" id="PTHR47972">
    <property type="entry name" value="KINESIN-LIKE PROTEIN KLP-3"/>
    <property type="match status" value="1"/>
</dbReference>